<gene>
    <name evidence="3" type="ORF">LCGC14_3151920</name>
</gene>
<dbReference type="InterPro" id="IPR018537">
    <property type="entry name" value="Peptidoglycan-bd_3"/>
</dbReference>
<sequence length="68" mass="7789">YDDLRVDGIIGDRTLSVLFAALAISPWYLTVILRAVDALQAVWYIELSERDEDFETFTPGWLRTRVGV</sequence>
<feature type="non-terminal residue" evidence="3">
    <location>
        <position position="1"/>
    </location>
</feature>
<dbReference type="Gene3D" id="1.20.141.10">
    <property type="entry name" value="Chitosanase, subunit A, domain 1"/>
    <property type="match status" value="1"/>
</dbReference>
<keyword evidence="1" id="KW-0812">Transmembrane</keyword>
<dbReference type="InterPro" id="IPR023346">
    <property type="entry name" value="Lysozyme-like_dom_sf"/>
</dbReference>
<proteinExistence type="predicted"/>
<reference evidence="3" key="1">
    <citation type="journal article" date="2015" name="Nature">
        <title>Complex archaea that bridge the gap between prokaryotes and eukaryotes.</title>
        <authorList>
            <person name="Spang A."/>
            <person name="Saw J.H."/>
            <person name="Jorgensen S.L."/>
            <person name="Zaremba-Niedzwiedzka K."/>
            <person name="Martijn J."/>
            <person name="Lind A.E."/>
            <person name="van Eijk R."/>
            <person name="Schleper C."/>
            <person name="Guy L."/>
            <person name="Ettema T.J."/>
        </authorList>
    </citation>
    <scope>NUCLEOTIDE SEQUENCE</scope>
</reference>
<protein>
    <recommendedName>
        <fullName evidence="2">Peptidoglycan binding domain-containing protein</fullName>
    </recommendedName>
</protein>
<evidence type="ECO:0000313" key="3">
    <source>
        <dbReference type="EMBL" id="KKK47763.1"/>
    </source>
</evidence>
<dbReference type="SUPFAM" id="SSF53955">
    <property type="entry name" value="Lysozyme-like"/>
    <property type="match status" value="1"/>
</dbReference>
<name>A0A0F8VTS3_9ZZZZ</name>
<dbReference type="Pfam" id="PF09374">
    <property type="entry name" value="PG_binding_3"/>
    <property type="match status" value="1"/>
</dbReference>
<accession>A0A0F8VTS3</accession>
<keyword evidence="1" id="KW-0472">Membrane</keyword>
<organism evidence="3">
    <name type="scientific">marine sediment metagenome</name>
    <dbReference type="NCBI Taxonomy" id="412755"/>
    <lineage>
        <taxon>unclassified sequences</taxon>
        <taxon>metagenomes</taxon>
        <taxon>ecological metagenomes</taxon>
    </lineage>
</organism>
<evidence type="ECO:0000259" key="2">
    <source>
        <dbReference type="Pfam" id="PF09374"/>
    </source>
</evidence>
<evidence type="ECO:0000256" key="1">
    <source>
        <dbReference type="SAM" id="Phobius"/>
    </source>
</evidence>
<feature type="transmembrane region" description="Helical" evidence="1">
    <location>
        <begin position="15"/>
        <end position="36"/>
    </location>
</feature>
<comment type="caution">
    <text evidence="3">The sequence shown here is derived from an EMBL/GenBank/DDBJ whole genome shotgun (WGS) entry which is preliminary data.</text>
</comment>
<feature type="domain" description="Peptidoglycan binding" evidence="2">
    <location>
        <begin position="1"/>
        <end position="66"/>
    </location>
</feature>
<dbReference type="EMBL" id="LAZR01069407">
    <property type="protein sequence ID" value="KKK47763.1"/>
    <property type="molecule type" value="Genomic_DNA"/>
</dbReference>
<dbReference type="AlphaFoldDB" id="A0A0F8VTS3"/>
<keyword evidence="1" id="KW-1133">Transmembrane helix</keyword>